<dbReference type="InterPro" id="IPR038811">
    <property type="entry name" value="CDCP1"/>
</dbReference>
<evidence type="ECO:0000256" key="1">
    <source>
        <dbReference type="SAM" id="MobiDB-lite"/>
    </source>
</evidence>
<feature type="domain" description="CDCP1 second and fifth CUB" evidence="6">
    <location>
        <begin position="410"/>
        <end position="500"/>
    </location>
</feature>
<gene>
    <name evidence="7" type="ORF">KOW79_019174</name>
</gene>
<dbReference type="AlphaFoldDB" id="A0A9D3N690"/>
<keyword evidence="2" id="KW-1133">Transmembrane helix</keyword>
<evidence type="ECO:0000256" key="2">
    <source>
        <dbReference type="SAM" id="Phobius"/>
    </source>
</evidence>
<feature type="chain" id="PRO_5039226466" description="CUB domain-containing protein 1" evidence="3">
    <location>
        <begin position="20"/>
        <end position="847"/>
    </location>
</feature>
<evidence type="ECO:0008006" key="9">
    <source>
        <dbReference type="Google" id="ProtNLM"/>
    </source>
</evidence>
<feature type="domain" description="CDCP1 first CUB" evidence="5">
    <location>
        <begin position="22"/>
        <end position="90"/>
    </location>
</feature>
<keyword evidence="3" id="KW-0732">Signal</keyword>
<dbReference type="InterPro" id="IPR056269">
    <property type="entry name" value="CUB_CDCP1_2nd_5th"/>
</dbReference>
<evidence type="ECO:0000313" key="8">
    <source>
        <dbReference type="Proteomes" id="UP000824219"/>
    </source>
</evidence>
<protein>
    <recommendedName>
        <fullName evidence="9">CUB domain-containing protein 1</fullName>
    </recommendedName>
</protein>
<dbReference type="SUPFAM" id="SSF49854">
    <property type="entry name" value="Spermadhesin, CUB domain"/>
    <property type="match status" value="1"/>
</dbReference>
<dbReference type="EMBL" id="JAHKSW010000024">
    <property type="protein sequence ID" value="KAG7316876.1"/>
    <property type="molecule type" value="Genomic_DNA"/>
</dbReference>
<evidence type="ECO:0000259" key="5">
    <source>
        <dbReference type="Pfam" id="PF23667"/>
    </source>
</evidence>
<feature type="region of interest" description="Disordered" evidence="1">
    <location>
        <begin position="739"/>
        <end position="763"/>
    </location>
</feature>
<dbReference type="InterPro" id="IPR056268">
    <property type="entry name" value="CUB_CDCP1_1st"/>
</dbReference>
<dbReference type="Proteomes" id="UP000824219">
    <property type="component" value="Linkage Group LG24"/>
</dbReference>
<proteinExistence type="predicted"/>
<dbReference type="InterPro" id="IPR056266">
    <property type="entry name" value="CDCP1_CUB_3rd_6th"/>
</dbReference>
<comment type="caution">
    <text evidence="7">The sequence shown here is derived from an EMBL/GenBank/DDBJ whole genome shotgun (WGS) entry which is preliminary data.</text>
</comment>
<evidence type="ECO:0000259" key="6">
    <source>
        <dbReference type="Pfam" id="PF23668"/>
    </source>
</evidence>
<sequence>MMWLLFGLLLALTADTPEGKPLTVTTNDYTKVIISRPAEGPNCSVCVGEDSSQACGAKQVIAVSQSTQVNFTCSRPQDIFTIEINREFDCSRTCSYDSIQADWSTFQDFNRTFTWDVKVASSKSFQLEFPAPGMRQIQSSEQCPGKHVYSLLMYLRSGPVNLGKFCQNGTITRIQIVWKGRITLDIPRETTLSSFAIKYSEAVGSALAIDAVFPRGQSDTDFLSASGLPADYTMTWNFVLPPKHNFTVDFVKYNIPACQSKTVKVIYKQANMAAVEKTLSDNQPTNYLGNFNLSLSNCDVKSAGGPDGLFLHFRVSVFRGGFPDLCMVNLQSDKGLSLQIVKKNQDSFCEFGVNAVVQEKIEVPANSKASLSFLDCPKDSLILTATKTIECRSLSSCPEAGTLLTMPVLDSCLPPSLSQVTWVLNVPEQGSVELSSPQGSLHQSVPGVQECDGLQSVLVSAANGVNVGRFCSASKGIIQKVQISSNITVTATADEDKDLRLEKAPILNVSFSSEITDTLIYTVSPLISTPALLMTPNWPEPMKPDSTLSWIVNVPEEYSAQLSFSNVSLPVCSSSHAEIKIQERGSNVEMGFREDQLLVNEHNILRSFNLNMSNCEPEQGKFAILSKISLQKQSGKVLSIILGVVGALLALVIILLIVVCVLVRKKKQKMTNRSSIYIPKGVASLPGDVTFPKTRADNESHVYTSIDETMVYGHLLQQDGGPGHFNGHQVDSYHPFTSPMDKTSKDSGYDQNVERGPDRDMYRPFLAPSETFIPSRPRTPLGHVDSLEYEDRRMVDNILYTFKTPGDANPIRLSAAEPVLLPEPEPEPEPDSSLEPEQFDQEYDEAL</sequence>
<keyword evidence="2" id="KW-0472">Membrane</keyword>
<feature type="domain" description="CDCP1 second and fifth CUB" evidence="6">
    <location>
        <begin position="97"/>
        <end position="200"/>
    </location>
</feature>
<feature type="domain" description="CDCP1 third and sixth CUB" evidence="4">
    <location>
        <begin position="517"/>
        <end position="628"/>
    </location>
</feature>
<feature type="domain" description="CDCP1 third and sixth CUB" evidence="4">
    <location>
        <begin position="216"/>
        <end position="302"/>
    </location>
</feature>
<feature type="transmembrane region" description="Helical" evidence="2">
    <location>
        <begin position="637"/>
        <end position="663"/>
    </location>
</feature>
<reference evidence="7 8" key="1">
    <citation type="submission" date="2021-06" db="EMBL/GenBank/DDBJ databases">
        <title>Chromosome-level genome assembly of the red-tail catfish (Hemibagrus wyckioides).</title>
        <authorList>
            <person name="Shao F."/>
        </authorList>
    </citation>
    <scope>NUCLEOTIDE SEQUENCE [LARGE SCALE GENOMIC DNA]</scope>
    <source>
        <strain evidence="7">EC202008001</strain>
        <tissue evidence="7">Blood</tissue>
    </source>
</reference>
<dbReference type="PANTHER" id="PTHR14477">
    <property type="entry name" value="CUB DOMAIN-CONTAINING PROTEIN 1"/>
    <property type="match status" value="1"/>
</dbReference>
<keyword evidence="8" id="KW-1185">Reference proteome</keyword>
<feature type="signal peptide" evidence="3">
    <location>
        <begin position="1"/>
        <end position="19"/>
    </location>
</feature>
<accession>A0A9D3N690</accession>
<dbReference type="InterPro" id="IPR035914">
    <property type="entry name" value="Sperma_CUB_dom_sf"/>
</dbReference>
<dbReference type="OrthoDB" id="8960034at2759"/>
<name>A0A9D3N690_9TELE</name>
<evidence type="ECO:0000256" key="3">
    <source>
        <dbReference type="SAM" id="SignalP"/>
    </source>
</evidence>
<organism evidence="7 8">
    <name type="scientific">Hemibagrus wyckioides</name>
    <dbReference type="NCBI Taxonomy" id="337641"/>
    <lineage>
        <taxon>Eukaryota</taxon>
        <taxon>Metazoa</taxon>
        <taxon>Chordata</taxon>
        <taxon>Craniata</taxon>
        <taxon>Vertebrata</taxon>
        <taxon>Euteleostomi</taxon>
        <taxon>Actinopterygii</taxon>
        <taxon>Neopterygii</taxon>
        <taxon>Teleostei</taxon>
        <taxon>Ostariophysi</taxon>
        <taxon>Siluriformes</taxon>
        <taxon>Bagridae</taxon>
        <taxon>Hemibagrus</taxon>
    </lineage>
</organism>
<feature type="region of interest" description="Disordered" evidence="1">
    <location>
        <begin position="804"/>
        <end position="847"/>
    </location>
</feature>
<evidence type="ECO:0000259" key="4">
    <source>
        <dbReference type="Pfam" id="PF23665"/>
    </source>
</evidence>
<keyword evidence="2" id="KW-0812">Transmembrane</keyword>
<feature type="compositionally biased region" description="Basic and acidic residues" evidence="1">
    <location>
        <begin position="742"/>
        <end position="762"/>
    </location>
</feature>
<evidence type="ECO:0000313" key="7">
    <source>
        <dbReference type="EMBL" id="KAG7316876.1"/>
    </source>
</evidence>
<dbReference type="Pfam" id="PF23665">
    <property type="entry name" value="CDCP1_CUB_6"/>
    <property type="match status" value="2"/>
</dbReference>
<feature type="compositionally biased region" description="Acidic residues" evidence="1">
    <location>
        <begin position="824"/>
        <end position="847"/>
    </location>
</feature>
<dbReference type="Pfam" id="PF23668">
    <property type="entry name" value="CUB_CDCP1_2"/>
    <property type="match status" value="2"/>
</dbReference>
<dbReference type="PANTHER" id="PTHR14477:SF1">
    <property type="entry name" value="CUB DOMAIN-CONTAINING PROTEIN 1"/>
    <property type="match status" value="1"/>
</dbReference>
<dbReference type="Pfam" id="PF23667">
    <property type="entry name" value="CUB_CDCP1_1"/>
    <property type="match status" value="1"/>
</dbReference>